<dbReference type="AlphaFoldDB" id="A0A0L0MJY1"/>
<proteinExistence type="inferred from homology"/>
<dbReference type="GO" id="GO:0043190">
    <property type="term" value="C:ATP-binding cassette (ABC) transporter complex"/>
    <property type="evidence" value="ECO:0007669"/>
    <property type="project" value="InterPro"/>
</dbReference>
<organism evidence="10 11">
    <name type="scientific">Candidatus Phytoplasma phoenicium</name>
    <dbReference type="NCBI Taxonomy" id="198422"/>
    <lineage>
        <taxon>Bacteria</taxon>
        <taxon>Bacillati</taxon>
        <taxon>Mycoplasmatota</taxon>
        <taxon>Mollicutes</taxon>
        <taxon>Acholeplasmatales</taxon>
        <taxon>Acholeplasmataceae</taxon>
        <taxon>Candidatus Phytoplasma</taxon>
        <taxon>16SrIX (Pigeon pea witches'-broom group)</taxon>
    </lineage>
</organism>
<feature type="transmembrane region" description="Helical" evidence="9">
    <location>
        <begin position="235"/>
        <end position="256"/>
    </location>
</feature>
<keyword evidence="7 9" id="KW-0472">Membrane</keyword>
<dbReference type="PANTHER" id="PTHR30477">
    <property type="entry name" value="ABC-TRANSPORTER METAL-BINDING PROTEIN"/>
    <property type="match status" value="1"/>
</dbReference>
<dbReference type="InterPro" id="IPR037294">
    <property type="entry name" value="ABC_BtuC-like"/>
</dbReference>
<dbReference type="GO" id="GO:0010043">
    <property type="term" value="P:response to zinc ion"/>
    <property type="evidence" value="ECO:0007669"/>
    <property type="project" value="TreeGrafter"/>
</dbReference>
<evidence type="ECO:0000256" key="8">
    <source>
        <dbReference type="RuleBase" id="RU003943"/>
    </source>
</evidence>
<evidence type="ECO:0000256" key="5">
    <source>
        <dbReference type="ARBA" id="ARBA00022692"/>
    </source>
</evidence>
<feature type="transmembrane region" description="Helical" evidence="9">
    <location>
        <begin position="210"/>
        <end position="228"/>
    </location>
</feature>
<dbReference type="Proteomes" id="UP000037086">
    <property type="component" value="Unassembled WGS sequence"/>
</dbReference>
<feature type="transmembrane region" description="Helical" evidence="9">
    <location>
        <begin position="262"/>
        <end position="280"/>
    </location>
</feature>
<feature type="transmembrane region" description="Helical" evidence="9">
    <location>
        <begin position="44"/>
        <end position="64"/>
    </location>
</feature>
<feature type="transmembrane region" description="Helical" evidence="9">
    <location>
        <begin position="16"/>
        <end position="37"/>
    </location>
</feature>
<dbReference type="GO" id="GO:0055085">
    <property type="term" value="P:transmembrane transport"/>
    <property type="evidence" value="ECO:0007669"/>
    <property type="project" value="InterPro"/>
</dbReference>
<evidence type="ECO:0000256" key="2">
    <source>
        <dbReference type="ARBA" id="ARBA00008034"/>
    </source>
</evidence>
<reference evidence="10 11" key="1">
    <citation type="journal article" date="2015" name="BMC Microbiol.">
        <title>'Candidatus Phytoplasma phoenicium' associated with almond witches'-broom disease: from draft genome to genetic diversity among strain populations.</title>
        <authorList>
            <person name="Quaglino F."/>
            <person name="Kube M."/>
            <person name="Jawhari M."/>
            <person name="Abou-Jawdah Y."/>
            <person name="Siewert C."/>
            <person name="Choueiri E."/>
            <person name="Sobh H."/>
            <person name="Casati P."/>
            <person name="Tedeschi R."/>
            <person name="Molino Lova M."/>
            <person name="Alma A."/>
            <person name="Bianco P.A."/>
        </authorList>
    </citation>
    <scope>NUCLEOTIDE SEQUENCE [LARGE SCALE GENOMIC DNA]</scope>
    <source>
        <strain evidence="10 11">SA213</strain>
    </source>
</reference>
<comment type="similarity">
    <text evidence="2 8">Belongs to the ABC-3 integral membrane protein family.</text>
</comment>
<keyword evidence="4" id="KW-1003">Cell membrane</keyword>
<feature type="transmembrane region" description="Helical" evidence="9">
    <location>
        <begin position="101"/>
        <end position="120"/>
    </location>
</feature>
<sequence length="355" mass="40137">MIDINSIFGLLATSTSFKICLGAFLLSMTSGILGIFISLKNKALLGDMLSHAVLPGIACSYIWFRTTNEWVIWLGAIGASIISLSLMELIKRYSKIKTDTILSLIMASFFGLGNVLIAYAQKVATDSSIAILEKFLLGQIALISEEHVKIISMITLLTFLTITFLWKEFKIFTFDEFFAKSMGFNNILISFILNSLLIGLIIISLKITGIIVTSALLIMPGVIARYLSDKLSTNIFIVTVIAFLSSFISIIISLHIDNMPTGPIIVIINTIFILLTYLFAPKYGILKRFFKQKKYKQQIKKFRQLIHFYHHNTYYEIPKLESFLFKEQYLYKTPHQIIITAKGIQLVENLINGRI</sequence>
<dbReference type="Gene3D" id="1.10.3470.10">
    <property type="entry name" value="ABC transporter involved in vitamin B12 uptake, BtuC"/>
    <property type="match status" value="1"/>
</dbReference>
<accession>A0A0L0MJY1</accession>
<keyword evidence="3 8" id="KW-0813">Transport</keyword>
<evidence type="ECO:0000256" key="4">
    <source>
        <dbReference type="ARBA" id="ARBA00022475"/>
    </source>
</evidence>
<feature type="transmembrane region" description="Helical" evidence="9">
    <location>
        <begin position="187"/>
        <end position="204"/>
    </location>
</feature>
<name>A0A0L0MJY1_9MOLU</name>
<dbReference type="OrthoDB" id="9798540at2"/>
<dbReference type="EMBL" id="JPSQ01000016">
    <property type="protein sequence ID" value="KND62678.1"/>
    <property type="molecule type" value="Genomic_DNA"/>
</dbReference>
<keyword evidence="6 9" id="KW-1133">Transmembrane helix</keyword>
<evidence type="ECO:0000313" key="10">
    <source>
        <dbReference type="EMBL" id="KND62678.1"/>
    </source>
</evidence>
<feature type="transmembrane region" description="Helical" evidence="9">
    <location>
        <begin position="70"/>
        <end position="89"/>
    </location>
</feature>
<comment type="caution">
    <text evidence="10">The sequence shown here is derived from an EMBL/GenBank/DDBJ whole genome shotgun (WGS) entry which is preliminary data.</text>
</comment>
<dbReference type="Pfam" id="PF00950">
    <property type="entry name" value="ABC-3"/>
    <property type="match status" value="1"/>
</dbReference>
<evidence type="ECO:0000256" key="6">
    <source>
        <dbReference type="ARBA" id="ARBA00022989"/>
    </source>
</evidence>
<dbReference type="PATRIC" id="fig|198422.3.peg.32"/>
<dbReference type="RefSeq" id="WP_050337095.1">
    <property type="nucleotide sequence ID" value="NZ_JPSQ01000016.1"/>
</dbReference>
<dbReference type="PANTHER" id="PTHR30477:SF3">
    <property type="entry name" value="METAL TRANSPORT SYSTEM MEMBRANE PROTEIN CT_069-RELATED"/>
    <property type="match status" value="1"/>
</dbReference>
<feature type="transmembrane region" description="Helical" evidence="9">
    <location>
        <begin position="147"/>
        <end position="166"/>
    </location>
</feature>
<evidence type="ECO:0000256" key="3">
    <source>
        <dbReference type="ARBA" id="ARBA00022448"/>
    </source>
</evidence>
<evidence type="ECO:0000313" key="11">
    <source>
        <dbReference type="Proteomes" id="UP000037086"/>
    </source>
</evidence>
<dbReference type="InterPro" id="IPR001626">
    <property type="entry name" value="ABC_TroCD"/>
</dbReference>
<gene>
    <name evidence="10" type="primary">znuB</name>
    <name evidence="10" type="ORF">AlmWB_01200</name>
</gene>
<keyword evidence="11" id="KW-1185">Reference proteome</keyword>
<dbReference type="SUPFAM" id="SSF81345">
    <property type="entry name" value="ABC transporter involved in vitamin B12 uptake, BtuC"/>
    <property type="match status" value="1"/>
</dbReference>
<protein>
    <submittedName>
        <fullName evidence="10">ABC-type Mn/Zn transport system, permease</fullName>
    </submittedName>
</protein>
<keyword evidence="5 8" id="KW-0812">Transmembrane</keyword>
<evidence type="ECO:0000256" key="7">
    <source>
        <dbReference type="ARBA" id="ARBA00023136"/>
    </source>
</evidence>
<evidence type="ECO:0000256" key="1">
    <source>
        <dbReference type="ARBA" id="ARBA00004651"/>
    </source>
</evidence>
<evidence type="ECO:0000256" key="9">
    <source>
        <dbReference type="SAM" id="Phobius"/>
    </source>
</evidence>
<comment type="subcellular location">
    <subcellularLocation>
        <location evidence="1 8">Cell membrane</location>
        <topology evidence="1 8">Multi-pass membrane protein</topology>
    </subcellularLocation>
</comment>